<dbReference type="RefSeq" id="WP_194313266.1">
    <property type="nucleotide sequence ID" value="NZ_JADHEC010000067.1"/>
</dbReference>
<gene>
    <name evidence="1" type="ORF">IR213_15835</name>
</gene>
<organism evidence="1 2">
    <name type="scientific">Flavobacterium soyangense</name>
    <dbReference type="NCBI Taxonomy" id="2023265"/>
    <lineage>
        <taxon>Bacteria</taxon>
        <taxon>Pseudomonadati</taxon>
        <taxon>Bacteroidota</taxon>
        <taxon>Flavobacteriia</taxon>
        <taxon>Flavobacteriales</taxon>
        <taxon>Flavobacteriaceae</taxon>
        <taxon>Flavobacterium</taxon>
    </lineage>
</organism>
<dbReference type="AlphaFoldDB" id="A0A930XXA4"/>
<comment type="caution">
    <text evidence="1">The sequence shown here is derived from an EMBL/GenBank/DDBJ whole genome shotgun (WGS) entry which is preliminary data.</text>
</comment>
<accession>A0A930XXA4</accession>
<reference evidence="1" key="1">
    <citation type="submission" date="2020-11" db="EMBL/GenBank/DDBJ databases">
        <title>Genome of Flavobacterium soyangense.</title>
        <authorList>
            <person name="Liu Q."/>
            <person name="Xin Y.-H."/>
        </authorList>
    </citation>
    <scope>NUCLEOTIDE SEQUENCE</scope>
    <source>
        <strain evidence="1">CGMCC 1.13493</strain>
    </source>
</reference>
<sequence>MADLATLKSLLRRIDNIYHVNKTDKAYYDATEVAMELSEKLPDNKDIQKDVKILKKYNSKGSDKIKKYVIDEFKENSIHDIISIISEIENAPPNAL</sequence>
<evidence type="ECO:0000313" key="2">
    <source>
        <dbReference type="Proteomes" id="UP000646211"/>
    </source>
</evidence>
<keyword evidence="2" id="KW-1185">Reference proteome</keyword>
<dbReference type="Proteomes" id="UP000646211">
    <property type="component" value="Unassembled WGS sequence"/>
</dbReference>
<protein>
    <submittedName>
        <fullName evidence="1">Uncharacterized protein</fullName>
    </submittedName>
</protein>
<name>A0A930XXA4_9FLAO</name>
<proteinExistence type="predicted"/>
<dbReference type="EMBL" id="JADHEC010000067">
    <property type="protein sequence ID" value="MBF2710042.1"/>
    <property type="molecule type" value="Genomic_DNA"/>
</dbReference>
<evidence type="ECO:0000313" key="1">
    <source>
        <dbReference type="EMBL" id="MBF2710042.1"/>
    </source>
</evidence>